<dbReference type="PRINTS" id="PR00661">
    <property type="entry name" value="ERMFAMILY"/>
</dbReference>
<keyword evidence="3" id="KW-1003">Cell membrane</keyword>
<dbReference type="WBParaSite" id="SBAD_0000645801-mRNA-1">
    <property type="protein sequence ID" value="SBAD_0000645801-mRNA-1"/>
    <property type="gene ID" value="SBAD_0000645801"/>
</dbReference>
<dbReference type="InterPro" id="IPR041789">
    <property type="entry name" value="ERM_FERM_C"/>
</dbReference>
<dbReference type="Gene3D" id="6.10.360.10">
    <property type="match status" value="1"/>
</dbReference>
<keyword evidence="4" id="KW-0472">Membrane</keyword>
<evidence type="ECO:0000256" key="3">
    <source>
        <dbReference type="ARBA" id="ARBA00022475"/>
    </source>
</evidence>
<dbReference type="FunFam" id="1.20.80.10:FF:000002">
    <property type="entry name" value="radixin isoform X1"/>
    <property type="match status" value="1"/>
</dbReference>
<dbReference type="InterPro" id="IPR000798">
    <property type="entry name" value="Ez/rad/moesin-like"/>
</dbReference>
<dbReference type="Pfam" id="PF00769">
    <property type="entry name" value="ERM_C"/>
    <property type="match status" value="1"/>
</dbReference>
<dbReference type="EMBL" id="UZAM01009574">
    <property type="protein sequence ID" value="VDP09529.1"/>
    <property type="molecule type" value="Genomic_DNA"/>
</dbReference>
<dbReference type="InterPro" id="IPR018980">
    <property type="entry name" value="FERM_PH-like_C"/>
</dbReference>
<dbReference type="AlphaFoldDB" id="A0A183IRG8"/>
<reference evidence="10" key="1">
    <citation type="submission" date="2016-06" db="UniProtKB">
        <authorList>
            <consortium name="WormBaseParasite"/>
        </authorList>
    </citation>
    <scope>IDENTIFICATION</scope>
</reference>
<protein>
    <submittedName>
        <fullName evidence="10">FERM domain-containing protein</fullName>
    </submittedName>
</protein>
<dbReference type="FunFam" id="3.10.20.90:FF:000013">
    <property type="entry name" value="radixin isoform X1"/>
    <property type="match status" value="1"/>
</dbReference>
<dbReference type="Pfam" id="PF09380">
    <property type="entry name" value="FERM_C"/>
    <property type="match status" value="1"/>
</dbReference>
<dbReference type="InterPro" id="IPR000299">
    <property type="entry name" value="FERM_domain"/>
</dbReference>
<dbReference type="SUPFAM" id="SSF54236">
    <property type="entry name" value="Ubiquitin-like"/>
    <property type="match status" value="1"/>
</dbReference>
<dbReference type="InterPro" id="IPR011993">
    <property type="entry name" value="PH-like_dom_sf"/>
</dbReference>
<evidence type="ECO:0000256" key="4">
    <source>
        <dbReference type="ARBA" id="ARBA00023136"/>
    </source>
</evidence>
<proteinExistence type="predicted"/>
<evidence type="ECO:0000259" key="7">
    <source>
        <dbReference type="PROSITE" id="PS50057"/>
    </source>
</evidence>
<dbReference type="CDD" id="cd13194">
    <property type="entry name" value="FERM_C_ERM"/>
    <property type="match status" value="1"/>
</dbReference>
<dbReference type="SMART" id="SM00295">
    <property type="entry name" value="B41"/>
    <property type="match status" value="1"/>
</dbReference>
<dbReference type="SUPFAM" id="SSF47031">
    <property type="entry name" value="Second domain of FERM"/>
    <property type="match status" value="1"/>
</dbReference>
<feature type="coiled-coil region" evidence="6">
    <location>
        <begin position="531"/>
        <end position="569"/>
    </location>
</feature>
<feature type="coiled-coil region" evidence="6">
    <location>
        <begin position="315"/>
        <end position="460"/>
    </location>
</feature>
<dbReference type="Proteomes" id="UP000270296">
    <property type="component" value="Unassembled WGS sequence"/>
</dbReference>
<keyword evidence="6" id="KW-0175">Coiled coil</keyword>
<dbReference type="Gene3D" id="1.20.5.450">
    <property type="match status" value="1"/>
</dbReference>
<evidence type="ECO:0000256" key="2">
    <source>
        <dbReference type="ARBA" id="ARBA00004536"/>
    </source>
</evidence>
<dbReference type="PIRSF" id="PIRSF002305">
    <property type="entry name" value="ERM"/>
    <property type="match status" value="1"/>
</dbReference>
<dbReference type="CDD" id="cd14473">
    <property type="entry name" value="FERM_B-lobe"/>
    <property type="match status" value="1"/>
</dbReference>
<dbReference type="PRINTS" id="PR00935">
    <property type="entry name" value="BAND41"/>
</dbReference>
<dbReference type="GO" id="GO:0005886">
    <property type="term" value="C:plasma membrane"/>
    <property type="evidence" value="ECO:0007669"/>
    <property type="project" value="UniProtKB-SubCell"/>
</dbReference>
<dbReference type="Gene3D" id="2.30.29.30">
    <property type="entry name" value="Pleckstrin-homology domain (PH domain)/Phosphotyrosine-binding domain (PTB)"/>
    <property type="match status" value="1"/>
</dbReference>
<accession>A0A183IRG8</accession>
<dbReference type="PANTHER" id="PTHR23281">
    <property type="entry name" value="MERLIN/MOESIN/EZRIN/RADIXIN"/>
    <property type="match status" value="1"/>
</dbReference>
<feature type="domain" description="FERM" evidence="7">
    <location>
        <begin position="18"/>
        <end position="310"/>
    </location>
</feature>
<dbReference type="InterPro" id="IPR019748">
    <property type="entry name" value="FERM_central"/>
</dbReference>
<dbReference type="Pfam" id="PF00373">
    <property type="entry name" value="FERM_M"/>
    <property type="match status" value="1"/>
</dbReference>
<dbReference type="OrthoDB" id="6018897at2759"/>
<evidence type="ECO:0000313" key="8">
    <source>
        <dbReference type="EMBL" id="VDP09529.1"/>
    </source>
</evidence>
<dbReference type="GO" id="GO:0005912">
    <property type="term" value="C:adherens junction"/>
    <property type="evidence" value="ECO:0007669"/>
    <property type="project" value="UniProtKB-SubCell"/>
</dbReference>
<dbReference type="SUPFAM" id="SSF48678">
    <property type="entry name" value="Moesin tail domain"/>
    <property type="match status" value="1"/>
</dbReference>
<dbReference type="InterPro" id="IPR046810">
    <property type="entry name" value="ERM_helical"/>
</dbReference>
<dbReference type="InterPro" id="IPR029071">
    <property type="entry name" value="Ubiquitin-like_domsf"/>
</dbReference>
<dbReference type="SMART" id="SM01196">
    <property type="entry name" value="FERM_C"/>
    <property type="match status" value="1"/>
</dbReference>
<dbReference type="PROSITE" id="PS50057">
    <property type="entry name" value="FERM_3"/>
    <property type="match status" value="1"/>
</dbReference>
<dbReference type="InterPro" id="IPR019749">
    <property type="entry name" value="Band_41_domain"/>
</dbReference>
<reference evidence="8 9" key="2">
    <citation type="submission" date="2018-11" db="EMBL/GenBank/DDBJ databases">
        <authorList>
            <consortium name="Pathogen Informatics"/>
        </authorList>
    </citation>
    <scope>NUCLEOTIDE SEQUENCE [LARGE SCALE GENOMIC DNA]</scope>
</reference>
<dbReference type="InterPro" id="IPR014352">
    <property type="entry name" value="FERM/acyl-CoA-bd_prot_sf"/>
</dbReference>
<gene>
    <name evidence="8" type="ORF">SBAD_LOCUS6215</name>
</gene>
<dbReference type="Gene3D" id="1.20.80.10">
    <property type="match status" value="1"/>
</dbReference>
<keyword evidence="9" id="KW-1185">Reference proteome</keyword>
<dbReference type="InterPro" id="IPR035963">
    <property type="entry name" value="FERM_2"/>
</dbReference>
<dbReference type="InterPro" id="IPR018979">
    <property type="entry name" value="FERM_N"/>
</dbReference>
<dbReference type="Pfam" id="PF20492">
    <property type="entry name" value="ERM_helical"/>
    <property type="match status" value="1"/>
</dbReference>
<dbReference type="Pfam" id="PF09379">
    <property type="entry name" value="FERM_N"/>
    <property type="match status" value="1"/>
</dbReference>
<organism evidence="10">
    <name type="scientific">Soboliphyme baturini</name>
    <dbReference type="NCBI Taxonomy" id="241478"/>
    <lineage>
        <taxon>Eukaryota</taxon>
        <taxon>Metazoa</taxon>
        <taxon>Ecdysozoa</taxon>
        <taxon>Nematoda</taxon>
        <taxon>Enoplea</taxon>
        <taxon>Dorylaimia</taxon>
        <taxon>Dioctophymatida</taxon>
        <taxon>Dioctophymatoidea</taxon>
        <taxon>Soboliphymatidae</taxon>
        <taxon>Soboliphyme</taxon>
    </lineage>
</organism>
<evidence type="ECO:0000313" key="9">
    <source>
        <dbReference type="Proteomes" id="UP000270296"/>
    </source>
</evidence>
<evidence type="ECO:0000256" key="1">
    <source>
        <dbReference type="ARBA" id="ARBA00004202"/>
    </source>
</evidence>
<dbReference type="InterPro" id="IPR008954">
    <property type="entry name" value="Moesin_tail_sf"/>
</dbReference>
<dbReference type="SUPFAM" id="SSF50729">
    <property type="entry name" value="PH domain-like"/>
    <property type="match status" value="1"/>
</dbReference>
<evidence type="ECO:0000256" key="6">
    <source>
        <dbReference type="SAM" id="Coils"/>
    </source>
</evidence>
<dbReference type="Gene3D" id="3.10.20.90">
    <property type="entry name" value="Phosphatidylinositol 3-kinase Catalytic Subunit, Chain A, domain 1"/>
    <property type="match status" value="1"/>
</dbReference>
<comment type="subcellular location">
    <subcellularLocation>
        <location evidence="2">Cell junction</location>
        <location evidence="2">Adherens junction</location>
    </subcellularLocation>
    <subcellularLocation>
        <location evidence="1">Cell membrane</location>
        <topology evidence="1">Peripheral membrane protein</topology>
    </subcellularLocation>
    <subcellularLocation>
        <location evidence="5">Cell projection</location>
        <location evidence="5">Rhabdomere</location>
    </subcellularLocation>
</comment>
<dbReference type="InterPro" id="IPR011259">
    <property type="entry name" value="ERM_C_dom"/>
</dbReference>
<sequence>MWSFNDSPKQAKKPRKCVDIRVTTMDADLQFNVSRKAKGRDLFDLVCRTIGLRETWFFGLQYTNNKGYYDWVDFDTKIVSQDVKKSDNGYHFYFLVKFFPEDVSEELIQDITQHLFYLQVKQSIVSMDIYCPPEASVLLASYAVQAKYGDYDDAALKSESLSLDELLPQRVIDQYQMTQEMWEERIKTWWINNKGMSREEAELEYLRIAQDLDMYGIQNFPISNKKESDLWLGVGPLGINVYEKNNKLTPKASFAWSEIQNISFKEKKFVIRTWDKSGATNVTFMSQTVALNKVILDLCIGNHNLYLRRRQPDSLEVQEMKAQSKEEKLRRQAEKQRLEREIGMRLQAEKEKDHLQEEVKMLREQVIIAQDALKRYEETADLLSEKAQVSEEEALVLAKRASEAESEIQRIRISAIKTEEEKILMERKAREAELIATRMLEESENRAKEAAKLKDDLLKSKQAEIQARDKLRELMSNPYTPLYSLNDFERNAMPNIGSVSSLQGAVEFRSFMVGSNAIGVDADHLLPDRDIKSLSEEIEKERTEYLKKSKQLQVQLSELRNEIEGLKIEDHQTEYDRAYQENLQNKADKYATLRKSGAGSTKTRIALFDGL</sequence>
<name>A0A183IRG8_9BILA</name>
<dbReference type="GO" id="GO:0003779">
    <property type="term" value="F:actin binding"/>
    <property type="evidence" value="ECO:0007669"/>
    <property type="project" value="InterPro"/>
</dbReference>
<evidence type="ECO:0000256" key="5">
    <source>
        <dbReference type="ARBA" id="ARBA00043944"/>
    </source>
</evidence>
<evidence type="ECO:0000313" key="10">
    <source>
        <dbReference type="WBParaSite" id="SBAD_0000645801-mRNA-1"/>
    </source>
</evidence>
<dbReference type="InterPro" id="IPR011174">
    <property type="entry name" value="ERM"/>
</dbReference>